<gene>
    <name evidence="1" type="ORF">GCM10023184_29290</name>
</gene>
<evidence type="ECO:0008006" key="3">
    <source>
        <dbReference type="Google" id="ProtNLM"/>
    </source>
</evidence>
<protein>
    <recommendedName>
        <fullName evidence="3">PD-(D/E)XK nuclease superfamily protein</fullName>
    </recommendedName>
</protein>
<proteinExistence type="predicted"/>
<evidence type="ECO:0000313" key="1">
    <source>
        <dbReference type="EMBL" id="GAA4334883.1"/>
    </source>
</evidence>
<dbReference type="Proteomes" id="UP001501725">
    <property type="component" value="Unassembled WGS sequence"/>
</dbReference>
<comment type="caution">
    <text evidence="1">The sequence shown here is derived from an EMBL/GenBank/DDBJ whole genome shotgun (WGS) entry which is preliminary data.</text>
</comment>
<reference evidence="2" key="1">
    <citation type="journal article" date="2019" name="Int. J. Syst. Evol. Microbiol.">
        <title>The Global Catalogue of Microorganisms (GCM) 10K type strain sequencing project: providing services to taxonomists for standard genome sequencing and annotation.</title>
        <authorList>
            <consortium name="The Broad Institute Genomics Platform"/>
            <consortium name="The Broad Institute Genome Sequencing Center for Infectious Disease"/>
            <person name="Wu L."/>
            <person name="Ma J."/>
        </authorList>
    </citation>
    <scope>NUCLEOTIDE SEQUENCE [LARGE SCALE GENOMIC DNA]</scope>
    <source>
        <strain evidence="2">JCM 17919</strain>
    </source>
</reference>
<organism evidence="1 2">
    <name type="scientific">Flaviaesturariibacter amylovorans</name>
    <dbReference type="NCBI Taxonomy" id="1084520"/>
    <lineage>
        <taxon>Bacteria</taxon>
        <taxon>Pseudomonadati</taxon>
        <taxon>Bacteroidota</taxon>
        <taxon>Chitinophagia</taxon>
        <taxon>Chitinophagales</taxon>
        <taxon>Chitinophagaceae</taxon>
        <taxon>Flaviaestuariibacter</taxon>
    </lineage>
</organism>
<dbReference type="InterPro" id="IPR012547">
    <property type="entry name" value="PDDEXK_9"/>
</dbReference>
<name>A0ABP8H635_9BACT</name>
<evidence type="ECO:0000313" key="2">
    <source>
        <dbReference type="Proteomes" id="UP001501725"/>
    </source>
</evidence>
<dbReference type="EMBL" id="BAABGY010000008">
    <property type="protein sequence ID" value="GAA4334883.1"/>
    <property type="molecule type" value="Genomic_DNA"/>
</dbReference>
<keyword evidence="2" id="KW-1185">Reference proteome</keyword>
<sequence length="256" mass="29205">MISKYSRLAFAYILEQYARAIAHVDETGLSDREKEQAFRTFNQLERLDVALGELGLVDVEDQAVFREVYQAQAQALIDGLIRPLGQFDGLLRGFIEAQQDYQLFLEALLDLWEGGERSPDRKIRDAFARHDIDGGIVLLNAVIAKVPYYLLRFDREAAYHLIVHLTLILVGCDIQSEVAVLRGRIDARLELENCVYLMEFKLQDAATAIRQILDRGYALPEGLHTKPVFALGLVFDTKHRRIAPEYELRPIDSTRS</sequence>
<dbReference type="Pfam" id="PF08011">
    <property type="entry name" value="PDDEXK_9"/>
    <property type="match status" value="1"/>
</dbReference>
<accession>A0ABP8H635</accession>